<keyword evidence="4" id="KW-1185">Reference proteome</keyword>
<accession>A0A4P7GKS2</accession>
<keyword evidence="2" id="KW-0472">Membrane</keyword>
<evidence type="ECO:0000313" key="4">
    <source>
        <dbReference type="Proteomes" id="UP000294894"/>
    </source>
</evidence>
<reference evidence="3 4" key="1">
    <citation type="submission" date="2019-03" db="EMBL/GenBank/DDBJ databases">
        <title>Three New Species of Nocardioides, Nocardioides euryhalodurans sp. nov., Nocardioides seonyuensis sp. nov. and Nocardioides eburneoflavus sp. nov., Iolated from Soil.</title>
        <authorList>
            <person name="Roh S.G."/>
            <person name="Lee C."/>
            <person name="Kim M.-K."/>
            <person name="Kim S.B."/>
        </authorList>
    </citation>
    <scope>NUCLEOTIDE SEQUENCE [LARGE SCALE GENOMIC DNA]</scope>
    <source>
        <strain evidence="3 4">MMS17-SY117</strain>
    </source>
</reference>
<dbReference type="AlphaFoldDB" id="A0A4P7GKS2"/>
<dbReference type="RefSeq" id="WP_135076557.1">
    <property type="nucleotide sequence ID" value="NZ_CP038267.1"/>
</dbReference>
<evidence type="ECO:0000256" key="1">
    <source>
        <dbReference type="SAM" id="MobiDB-lite"/>
    </source>
</evidence>
<dbReference type="EMBL" id="CP038267">
    <property type="protein sequence ID" value="QBR92389.1"/>
    <property type="molecule type" value="Genomic_DNA"/>
</dbReference>
<protein>
    <submittedName>
        <fullName evidence="3">Uncharacterized protein</fullName>
    </submittedName>
</protein>
<dbReference type="Proteomes" id="UP000294894">
    <property type="component" value="Chromosome"/>
</dbReference>
<feature type="transmembrane region" description="Helical" evidence="2">
    <location>
        <begin position="38"/>
        <end position="57"/>
    </location>
</feature>
<dbReference type="KEGG" id="noy:EXE57_08890"/>
<keyword evidence="2" id="KW-0812">Transmembrane</keyword>
<evidence type="ECO:0000256" key="2">
    <source>
        <dbReference type="SAM" id="Phobius"/>
    </source>
</evidence>
<gene>
    <name evidence="3" type="ORF">EXE57_08890</name>
</gene>
<sequence length="83" mass="8398">MIPLSGWVLLAGAVLASPALWSTLVAGTMPLDVALTRYLVATGGCWVALSLVADLVWPTPAGGHDDEGAVASTTEATEPAADH</sequence>
<dbReference type="OrthoDB" id="3830972at2"/>
<evidence type="ECO:0000313" key="3">
    <source>
        <dbReference type="EMBL" id="QBR92389.1"/>
    </source>
</evidence>
<keyword evidence="2" id="KW-1133">Transmembrane helix</keyword>
<name>A0A4P7GKS2_9ACTN</name>
<feature type="region of interest" description="Disordered" evidence="1">
    <location>
        <begin position="63"/>
        <end position="83"/>
    </location>
</feature>
<organism evidence="3 4">
    <name type="scientific">Nocardioides euryhalodurans</name>
    <dbReference type="NCBI Taxonomy" id="2518370"/>
    <lineage>
        <taxon>Bacteria</taxon>
        <taxon>Bacillati</taxon>
        <taxon>Actinomycetota</taxon>
        <taxon>Actinomycetes</taxon>
        <taxon>Propionibacteriales</taxon>
        <taxon>Nocardioidaceae</taxon>
        <taxon>Nocardioides</taxon>
    </lineage>
</organism>
<proteinExistence type="predicted"/>